<gene>
    <name evidence="2" type="ORF">R3P38DRAFT_2806749</name>
</gene>
<reference evidence="2 3" key="1">
    <citation type="journal article" date="2024" name="J Genomics">
        <title>Draft genome sequencing and assembly of Favolaschia claudopus CIRM-BRFM 2984 isolated from oak limbs.</title>
        <authorList>
            <person name="Navarro D."/>
            <person name="Drula E."/>
            <person name="Chaduli D."/>
            <person name="Cazenave R."/>
            <person name="Ahrendt S."/>
            <person name="Wang J."/>
            <person name="Lipzen A."/>
            <person name="Daum C."/>
            <person name="Barry K."/>
            <person name="Grigoriev I.V."/>
            <person name="Favel A."/>
            <person name="Rosso M.N."/>
            <person name="Martin F."/>
        </authorList>
    </citation>
    <scope>NUCLEOTIDE SEQUENCE [LARGE SCALE GENOMIC DNA]</scope>
    <source>
        <strain evidence="2 3">CIRM-BRFM 2984</strain>
    </source>
</reference>
<dbReference type="AlphaFoldDB" id="A0AAV9ZJF7"/>
<keyword evidence="3" id="KW-1185">Reference proteome</keyword>
<evidence type="ECO:0000256" key="1">
    <source>
        <dbReference type="SAM" id="MobiDB-lite"/>
    </source>
</evidence>
<evidence type="ECO:0000313" key="3">
    <source>
        <dbReference type="Proteomes" id="UP001362999"/>
    </source>
</evidence>
<organism evidence="2 3">
    <name type="scientific">Favolaschia claudopus</name>
    <dbReference type="NCBI Taxonomy" id="2862362"/>
    <lineage>
        <taxon>Eukaryota</taxon>
        <taxon>Fungi</taxon>
        <taxon>Dikarya</taxon>
        <taxon>Basidiomycota</taxon>
        <taxon>Agaricomycotina</taxon>
        <taxon>Agaricomycetes</taxon>
        <taxon>Agaricomycetidae</taxon>
        <taxon>Agaricales</taxon>
        <taxon>Marasmiineae</taxon>
        <taxon>Mycenaceae</taxon>
        <taxon>Favolaschia</taxon>
    </lineage>
</organism>
<accession>A0AAV9ZJF7</accession>
<name>A0AAV9ZJF7_9AGAR</name>
<evidence type="ECO:0000313" key="2">
    <source>
        <dbReference type="EMBL" id="KAK6984209.1"/>
    </source>
</evidence>
<proteinExistence type="predicted"/>
<feature type="region of interest" description="Disordered" evidence="1">
    <location>
        <begin position="46"/>
        <end position="90"/>
    </location>
</feature>
<feature type="compositionally biased region" description="Polar residues" evidence="1">
    <location>
        <begin position="81"/>
        <end position="90"/>
    </location>
</feature>
<feature type="compositionally biased region" description="Basic and acidic residues" evidence="1">
    <location>
        <begin position="46"/>
        <end position="74"/>
    </location>
</feature>
<dbReference type="Proteomes" id="UP001362999">
    <property type="component" value="Unassembled WGS sequence"/>
</dbReference>
<protein>
    <submittedName>
        <fullName evidence="2">Uncharacterized protein</fullName>
    </submittedName>
</protein>
<dbReference type="EMBL" id="JAWWNJ010000140">
    <property type="protein sequence ID" value="KAK6984209.1"/>
    <property type="molecule type" value="Genomic_DNA"/>
</dbReference>
<comment type="caution">
    <text evidence="2">The sequence shown here is derived from an EMBL/GenBank/DDBJ whole genome shotgun (WGS) entry which is preliminary data.</text>
</comment>
<sequence>MSKKLKGILTLTCCSAEGNLYSQSDAPLRGARAVTGLARDGDLDVSIGRRESGEREGRGRRMEWGKEREGDGNKSKHTFASVESNPQQRGHMTACRVAQRESTQLFSSRARKESAGFASRRVNSLVQGFQANLMPPEYHEELKTMKIWGLPSQRRLEFLLRSPEKPALPSRQSIELHKTPSFGRMGAGAKPTSTRVKEAPATRVVGTGDLSPSQPACHQPSPESSVLANDESRELLIFRDRGNQNRGLCSTFGFAEQNFLLRRVFNSYEFRKEKTHLWLPTLMLVFHSAEPTPSAHSGKTVNIPRSRAMTPSTLKTSKAHFPQLPPFQGCFPRPVDPLRYELMHQLRMKLPSSPRLPFLRLNCGLRGLCKTPTVDPDRCAEDLVREIALQARWMGYKGSIICSSTSLPIQIHRRTEFLYYHDFNLFNEYCFSSFYAICASNCDHFNTEVTFKLPASVSTSLYSLHWFLTYMRCTFQLSTKSHSIYAFNGTHSIQVRLQNSDFGTVSGILGLTWITTGGLALSRLSCFCTVKVGLDLAQECFVGPITFAQYRNYAGIISEAETLPLRTKFAMYFDLNPEIMPILAQVYRNYADAETMQVRIKLAAYFNFNTETMPVSSQISSSLDDSRESTNRFQVEVKVSLEVNSTLDWTESSTDIQLNSQTASSFNPSESIRSTRVAQLDSVRASGIFDFNSPQRLDDDVGVDGDEEGGGGVARGSRYLAHFRVSRRAKRRDDVVDAGGLAGVVEGRRQRRRWGGGADVEVGKEGREGGEAAEWVGTTMSARWRRSGSPDGTVEAGMYAAAAASRTAASLRWGFGGRVDEVVEARVEVVVKAETGLTG</sequence>